<feature type="region of interest" description="Disordered" evidence="1">
    <location>
        <begin position="381"/>
        <end position="409"/>
    </location>
</feature>
<dbReference type="Proteomes" id="UP001281003">
    <property type="component" value="Unassembled WGS sequence"/>
</dbReference>
<dbReference type="EMBL" id="JAUTDP010000002">
    <property type="protein sequence ID" value="KAK3402247.1"/>
    <property type="molecule type" value="Genomic_DNA"/>
</dbReference>
<feature type="compositionally biased region" description="Basic residues" evidence="1">
    <location>
        <begin position="433"/>
        <end position="452"/>
    </location>
</feature>
<feature type="compositionally biased region" description="Basic and acidic residues" evidence="1">
    <location>
        <begin position="75"/>
        <end position="84"/>
    </location>
</feature>
<feature type="region of interest" description="Disordered" evidence="1">
    <location>
        <begin position="1"/>
        <end position="359"/>
    </location>
</feature>
<feature type="region of interest" description="Disordered" evidence="1">
    <location>
        <begin position="421"/>
        <end position="473"/>
    </location>
</feature>
<organism evidence="2 3">
    <name type="scientific">Sordaria brevicollis</name>
    <dbReference type="NCBI Taxonomy" id="83679"/>
    <lineage>
        <taxon>Eukaryota</taxon>
        <taxon>Fungi</taxon>
        <taxon>Dikarya</taxon>
        <taxon>Ascomycota</taxon>
        <taxon>Pezizomycotina</taxon>
        <taxon>Sordariomycetes</taxon>
        <taxon>Sordariomycetidae</taxon>
        <taxon>Sordariales</taxon>
        <taxon>Sordariaceae</taxon>
        <taxon>Sordaria</taxon>
    </lineage>
</organism>
<feature type="compositionally biased region" description="Low complexity" evidence="1">
    <location>
        <begin position="62"/>
        <end position="73"/>
    </location>
</feature>
<gene>
    <name evidence="2" type="ORF">B0T20DRAFT_135208</name>
</gene>
<protein>
    <submittedName>
        <fullName evidence="2">Uncharacterized protein</fullName>
    </submittedName>
</protein>
<feature type="compositionally biased region" description="Basic and acidic residues" evidence="1">
    <location>
        <begin position="103"/>
        <end position="114"/>
    </location>
</feature>
<feature type="compositionally biased region" description="Polar residues" evidence="1">
    <location>
        <begin position="22"/>
        <end position="33"/>
    </location>
</feature>
<accession>A0AAE0UFI5</accession>
<feature type="compositionally biased region" description="Low complexity" evidence="1">
    <location>
        <begin position="165"/>
        <end position="174"/>
    </location>
</feature>
<evidence type="ECO:0000256" key="1">
    <source>
        <dbReference type="SAM" id="MobiDB-lite"/>
    </source>
</evidence>
<reference evidence="2" key="1">
    <citation type="journal article" date="2023" name="Mol. Phylogenet. Evol.">
        <title>Genome-scale phylogeny and comparative genomics of the fungal order Sordariales.</title>
        <authorList>
            <person name="Hensen N."/>
            <person name="Bonometti L."/>
            <person name="Westerberg I."/>
            <person name="Brannstrom I.O."/>
            <person name="Guillou S."/>
            <person name="Cros-Aarteil S."/>
            <person name="Calhoun S."/>
            <person name="Haridas S."/>
            <person name="Kuo A."/>
            <person name="Mondo S."/>
            <person name="Pangilinan J."/>
            <person name="Riley R."/>
            <person name="LaButti K."/>
            <person name="Andreopoulos B."/>
            <person name="Lipzen A."/>
            <person name="Chen C."/>
            <person name="Yan M."/>
            <person name="Daum C."/>
            <person name="Ng V."/>
            <person name="Clum A."/>
            <person name="Steindorff A."/>
            <person name="Ohm R.A."/>
            <person name="Martin F."/>
            <person name="Silar P."/>
            <person name="Natvig D.O."/>
            <person name="Lalanne C."/>
            <person name="Gautier V."/>
            <person name="Ament-Velasquez S.L."/>
            <person name="Kruys A."/>
            <person name="Hutchinson M.I."/>
            <person name="Powell A.J."/>
            <person name="Barry K."/>
            <person name="Miller A.N."/>
            <person name="Grigoriev I.V."/>
            <person name="Debuchy R."/>
            <person name="Gladieux P."/>
            <person name="Hiltunen Thoren M."/>
            <person name="Johannesson H."/>
        </authorList>
    </citation>
    <scope>NUCLEOTIDE SEQUENCE</scope>
    <source>
        <strain evidence="2">FGSC 1904</strain>
    </source>
</reference>
<feature type="compositionally biased region" description="Acidic residues" evidence="1">
    <location>
        <begin position="461"/>
        <end position="473"/>
    </location>
</feature>
<sequence length="500" mass="54432">MPLQKSFSDAHGQPPKRGGWSRTRSNPTANTAASRGPLQSLAPVSESTKNKLQAFRSDETASKPPKSAKSAKAVPNEHQKENVDIKSVPRKRPLPDSNDEESNDAKTPADRASWKELLNVPEATSEEEDSQEKSPNDKVEWRSGLPLEIPPSPMVSKHGKRRARSSSPVSSPAAKFTTPHVALKRVAATSNTPHADPASDMWTRFSSDATEASPSSHKNPLFAQLMASSSPRPQSVDRSLKKSVSCGSAWPKRRRTICPDEEQIAFTQDTPGRKKTSLLSDILQSVDGKLKPTSAPAQAKKFPSPKKKSPSKRQTSSQTIPDQSSSPSRKKAERHTTEAAVSNLPEKASSDYGDDDFDFDDDTLLELDASFLGRGEGSTLIASDAVSPAPQESSKTAADKDEFGDLDDDIFDGAEDLVAQVESATQQPTVRLSPRKRFSPQKRQSPRKRQSPKKLPQQVTVDEDDEFGDDFGDDFDFDAVEMAATQHASHAQDASSHVCL</sequence>
<feature type="compositionally biased region" description="Polar residues" evidence="1">
    <location>
        <begin position="204"/>
        <end position="218"/>
    </location>
</feature>
<evidence type="ECO:0000313" key="3">
    <source>
        <dbReference type="Proteomes" id="UP001281003"/>
    </source>
</evidence>
<keyword evidence="3" id="KW-1185">Reference proteome</keyword>
<proteinExistence type="predicted"/>
<name>A0AAE0UFI5_SORBR</name>
<comment type="caution">
    <text evidence="2">The sequence shown here is derived from an EMBL/GenBank/DDBJ whole genome shotgun (WGS) entry which is preliminary data.</text>
</comment>
<reference evidence="2" key="2">
    <citation type="submission" date="2023-07" db="EMBL/GenBank/DDBJ databases">
        <authorList>
            <consortium name="Lawrence Berkeley National Laboratory"/>
            <person name="Haridas S."/>
            <person name="Hensen N."/>
            <person name="Bonometti L."/>
            <person name="Westerberg I."/>
            <person name="Brannstrom I.O."/>
            <person name="Guillou S."/>
            <person name="Cros-Aarteil S."/>
            <person name="Calhoun S."/>
            <person name="Kuo A."/>
            <person name="Mondo S."/>
            <person name="Pangilinan J."/>
            <person name="Riley R."/>
            <person name="LaButti K."/>
            <person name="Andreopoulos B."/>
            <person name="Lipzen A."/>
            <person name="Chen C."/>
            <person name="Yanf M."/>
            <person name="Daum C."/>
            <person name="Ng V."/>
            <person name="Clum A."/>
            <person name="Steindorff A."/>
            <person name="Ohm R."/>
            <person name="Martin F."/>
            <person name="Silar P."/>
            <person name="Natvig D."/>
            <person name="Lalanne C."/>
            <person name="Gautier V."/>
            <person name="Ament-velasquez S.L."/>
            <person name="Kruys A."/>
            <person name="Hutchinson M.I."/>
            <person name="Powell A.J."/>
            <person name="Barry K."/>
            <person name="Miller A.N."/>
            <person name="Grigoriev I.V."/>
            <person name="Debuchy R."/>
            <person name="Gladieux P."/>
            <person name="Thoren M.H."/>
            <person name="Johannesson H."/>
        </authorList>
    </citation>
    <scope>NUCLEOTIDE SEQUENCE</scope>
    <source>
        <strain evidence="2">FGSC 1904</strain>
    </source>
</reference>
<feature type="compositionally biased region" description="Polar residues" evidence="1">
    <location>
        <begin position="226"/>
        <end position="237"/>
    </location>
</feature>
<dbReference type="AlphaFoldDB" id="A0AAE0UFI5"/>
<feature type="compositionally biased region" description="Basic and acidic residues" evidence="1">
    <location>
        <begin position="131"/>
        <end position="141"/>
    </location>
</feature>
<evidence type="ECO:0000313" key="2">
    <source>
        <dbReference type="EMBL" id="KAK3402247.1"/>
    </source>
</evidence>